<evidence type="ECO:0000256" key="1">
    <source>
        <dbReference type="ARBA" id="ARBA00022553"/>
    </source>
</evidence>
<dbReference type="CDD" id="cd00060">
    <property type="entry name" value="FHA"/>
    <property type="match status" value="1"/>
</dbReference>
<evidence type="ECO:0000313" key="4">
    <source>
        <dbReference type="Proteomes" id="UP001431693"/>
    </source>
</evidence>
<evidence type="ECO:0000259" key="2">
    <source>
        <dbReference type="PROSITE" id="PS50006"/>
    </source>
</evidence>
<name>A0ABT6ZL91_9ACTN</name>
<dbReference type="InterPro" id="IPR008984">
    <property type="entry name" value="SMAD_FHA_dom_sf"/>
</dbReference>
<dbReference type="InterPro" id="IPR000253">
    <property type="entry name" value="FHA_dom"/>
</dbReference>
<dbReference type="EMBL" id="JASJEX010000003">
    <property type="protein sequence ID" value="MDJ1129810.1"/>
    <property type="molecule type" value="Genomic_DNA"/>
</dbReference>
<dbReference type="PROSITE" id="PS50006">
    <property type="entry name" value="FHA_DOMAIN"/>
    <property type="match status" value="1"/>
</dbReference>
<evidence type="ECO:0000313" key="3">
    <source>
        <dbReference type="EMBL" id="MDJ1129810.1"/>
    </source>
</evidence>
<sequence length="255" mass="26803">MGTSEIRVIEGRAVPWDEGGPARQLAPAPGFKACPQCGALVFEDMDTCYGCLFSFSEAEQDADVTQQWSPTWLEGGMSVLEDGLGDLEEPPEAPGDVCDQYEDAAPDALAMVPPWEEAEPAVVEPESHRAPDADATCDLGALLGPEPAWGVRVSWNGLEAVVALPGTGLTVGRDPGCGVVLPSQCVSRRHVAVRPEGVDVVVEDLGARNPAVLAGQPVVGRVVWPPGAPLEVCGAKFSLVQLDPREADAIVNGRF</sequence>
<gene>
    <name evidence="3" type="ORF">QJ043_06940</name>
</gene>
<comment type="caution">
    <text evidence="3">The sequence shown here is derived from an EMBL/GenBank/DDBJ whole genome shotgun (WGS) entry which is preliminary data.</text>
</comment>
<keyword evidence="4" id="KW-1185">Reference proteome</keyword>
<dbReference type="Gene3D" id="2.60.200.20">
    <property type="match status" value="1"/>
</dbReference>
<keyword evidence="1" id="KW-0597">Phosphoprotein</keyword>
<dbReference type="Proteomes" id="UP001431693">
    <property type="component" value="Unassembled WGS sequence"/>
</dbReference>
<dbReference type="SUPFAM" id="SSF49879">
    <property type="entry name" value="SMAD/FHA domain"/>
    <property type="match status" value="1"/>
</dbReference>
<dbReference type="RefSeq" id="WP_283712931.1">
    <property type="nucleotide sequence ID" value="NZ_JASJEW010000002.1"/>
</dbReference>
<proteinExistence type="predicted"/>
<dbReference type="Pfam" id="PF00498">
    <property type="entry name" value="FHA"/>
    <property type="match status" value="1"/>
</dbReference>
<organism evidence="3 4">
    <name type="scientific">Kribbibacterium absianum</name>
    <dbReference type="NCBI Taxonomy" id="3044210"/>
    <lineage>
        <taxon>Bacteria</taxon>
        <taxon>Bacillati</taxon>
        <taxon>Actinomycetota</taxon>
        <taxon>Coriobacteriia</taxon>
        <taxon>Coriobacteriales</taxon>
        <taxon>Kribbibacteriaceae</taxon>
        <taxon>Kribbibacterium</taxon>
    </lineage>
</organism>
<reference evidence="3" key="1">
    <citation type="submission" date="2023-05" db="EMBL/GenBank/DDBJ databases">
        <title>[olsenella] sp. nov., isolated from a pig farm feces dump.</title>
        <authorList>
            <person name="Chang Y.-H."/>
        </authorList>
    </citation>
    <scope>NUCLEOTIDE SEQUENCE</scope>
    <source>
        <strain evidence="3">YH-ols2217</strain>
    </source>
</reference>
<dbReference type="SMART" id="SM00240">
    <property type="entry name" value="FHA"/>
    <property type="match status" value="1"/>
</dbReference>
<feature type="domain" description="FHA" evidence="2">
    <location>
        <begin position="169"/>
        <end position="218"/>
    </location>
</feature>
<accession>A0ABT6ZL91</accession>
<protein>
    <submittedName>
        <fullName evidence="3">FHA domain-containing protein</fullName>
    </submittedName>
</protein>